<dbReference type="EMBL" id="LXQA010208529">
    <property type="protein sequence ID" value="MCI33904.1"/>
    <property type="molecule type" value="Genomic_DNA"/>
</dbReference>
<dbReference type="AlphaFoldDB" id="A0A392RD05"/>
<feature type="non-terminal residue" evidence="1">
    <location>
        <position position="1"/>
    </location>
</feature>
<evidence type="ECO:0000313" key="2">
    <source>
        <dbReference type="Proteomes" id="UP000265520"/>
    </source>
</evidence>
<comment type="caution">
    <text evidence="1">The sequence shown here is derived from an EMBL/GenBank/DDBJ whole genome shotgun (WGS) entry which is preliminary data.</text>
</comment>
<dbReference type="Proteomes" id="UP000265520">
    <property type="component" value="Unassembled WGS sequence"/>
</dbReference>
<protein>
    <submittedName>
        <fullName evidence="1">Uncharacterized protein</fullName>
    </submittedName>
</protein>
<name>A0A392RD05_9FABA</name>
<sequence length="62" mass="6761">ATKANEEGVVIRVKSVEDLNEGLWEGQTPIHVGKPSIEFLGENTKVIVVSMPSIVTSWGRKV</sequence>
<reference evidence="1 2" key="1">
    <citation type="journal article" date="2018" name="Front. Plant Sci.">
        <title>Red Clover (Trifolium pratense) and Zigzag Clover (T. medium) - A Picture of Genomic Similarities and Differences.</title>
        <authorList>
            <person name="Dluhosova J."/>
            <person name="Istvanek J."/>
            <person name="Nedelnik J."/>
            <person name="Repkova J."/>
        </authorList>
    </citation>
    <scope>NUCLEOTIDE SEQUENCE [LARGE SCALE GENOMIC DNA]</scope>
    <source>
        <strain evidence="2">cv. 10/8</strain>
        <tissue evidence="1">Leaf</tissue>
    </source>
</reference>
<organism evidence="1 2">
    <name type="scientific">Trifolium medium</name>
    <dbReference type="NCBI Taxonomy" id="97028"/>
    <lineage>
        <taxon>Eukaryota</taxon>
        <taxon>Viridiplantae</taxon>
        <taxon>Streptophyta</taxon>
        <taxon>Embryophyta</taxon>
        <taxon>Tracheophyta</taxon>
        <taxon>Spermatophyta</taxon>
        <taxon>Magnoliopsida</taxon>
        <taxon>eudicotyledons</taxon>
        <taxon>Gunneridae</taxon>
        <taxon>Pentapetalae</taxon>
        <taxon>rosids</taxon>
        <taxon>fabids</taxon>
        <taxon>Fabales</taxon>
        <taxon>Fabaceae</taxon>
        <taxon>Papilionoideae</taxon>
        <taxon>50 kb inversion clade</taxon>
        <taxon>NPAAA clade</taxon>
        <taxon>Hologalegina</taxon>
        <taxon>IRL clade</taxon>
        <taxon>Trifolieae</taxon>
        <taxon>Trifolium</taxon>
    </lineage>
</organism>
<proteinExistence type="predicted"/>
<keyword evidence="2" id="KW-1185">Reference proteome</keyword>
<accession>A0A392RD05</accession>
<evidence type="ECO:0000313" key="1">
    <source>
        <dbReference type="EMBL" id="MCI33904.1"/>
    </source>
</evidence>